<keyword evidence="3" id="KW-1185">Reference proteome</keyword>
<dbReference type="EMBL" id="LR743591">
    <property type="protein sequence ID" value="CAA2618339.1"/>
    <property type="molecule type" value="Genomic_DNA"/>
</dbReference>
<evidence type="ECO:0000313" key="1">
    <source>
        <dbReference type="EMBL" id="CAA2618339.1"/>
    </source>
</evidence>
<dbReference type="EMBL" id="LR746267">
    <property type="protein sequence ID" value="CAA7394192.1"/>
    <property type="molecule type" value="Genomic_DNA"/>
</dbReference>
<evidence type="ECO:0000313" key="2">
    <source>
        <dbReference type="EMBL" id="CAA7394192.1"/>
    </source>
</evidence>
<proteinExistence type="predicted"/>
<dbReference type="AlphaFoldDB" id="A0A7I8IJJ6"/>
<evidence type="ECO:0000313" key="3">
    <source>
        <dbReference type="Proteomes" id="UP000663760"/>
    </source>
</evidence>
<sequence length="45" mass="4917">MGGGIHISPYEASWRRMTLTLRGLFLNAQQLESAAGLPGSDNRRS</sequence>
<name>A0A7I8IJJ6_SPIIN</name>
<accession>A0A7I8IJJ6</accession>
<gene>
    <name evidence="1" type="ORF">SI7747_04004506</name>
    <name evidence="2" type="ORF">SI8410_04004853</name>
</gene>
<protein>
    <submittedName>
        <fullName evidence="1">Uncharacterized protein</fullName>
    </submittedName>
</protein>
<organism evidence="1">
    <name type="scientific">Spirodela intermedia</name>
    <name type="common">Intermediate duckweed</name>
    <dbReference type="NCBI Taxonomy" id="51605"/>
    <lineage>
        <taxon>Eukaryota</taxon>
        <taxon>Viridiplantae</taxon>
        <taxon>Streptophyta</taxon>
        <taxon>Embryophyta</taxon>
        <taxon>Tracheophyta</taxon>
        <taxon>Spermatophyta</taxon>
        <taxon>Magnoliopsida</taxon>
        <taxon>Liliopsida</taxon>
        <taxon>Araceae</taxon>
        <taxon>Lemnoideae</taxon>
        <taxon>Spirodela</taxon>
    </lineage>
</organism>
<dbReference type="Proteomes" id="UP000663760">
    <property type="component" value="Chromosome 4"/>
</dbReference>
<reference evidence="1" key="1">
    <citation type="submission" date="2019-12" db="EMBL/GenBank/DDBJ databases">
        <authorList>
            <person name="Scholz U."/>
            <person name="Mascher M."/>
            <person name="Fiebig A."/>
        </authorList>
    </citation>
    <scope>NUCLEOTIDE SEQUENCE</scope>
</reference>